<name>A0ACC0ITD6_9ERIC</name>
<reference evidence="1 2" key="1">
    <citation type="journal article" date="2022" name="Plant J.">
        <title>Chromosome-level genome of Camellia lanceoleosa provides a valuable resource for understanding genome evolution and self-incompatibility.</title>
        <authorList>
            <person name="Gong W."/>
            <person name="Xiao S."/>
            <person name="Wang L."/>
            <person name="Liao Z."/>
            <person name="Chang Y."/>
            <person name="Mo W."/>
            <person name="Hu G."/>
            <person name="Li W."/>
            <person name="Zhao G."/>
            <person name="Zhu H."/>
            <person name="Hu X."/>
            <person name="Ji K."/>
            <person name="Xiang X."/>
            <person name="Song Q."/>
            <person name="Yuan D."/>
            <person name="Jin S."/>
            <person name="Zhang L."/>
        </authorList>
    </citation>
    <scope>NUCLEOTIDE SEQUENCE [LARGE SCALE GENOMIC DNA]</scope>
    <source>
        <strain evidence="1">SQ_2022a</strain>
    </source>
</reference>
<dbReference type="Proteomes" id="UP001060215">
    <property type="component" value="Chromosome 3"/>
</dbReference>
<sequence length="267" mass="29428">MAFQSHIQLSCLSIITFYILLATPCATALNFTLDKIDPKNLNVDITTDGDAYISSEGINLAAAENDTNLQQRAGKATYVEQLHLWDKVSGNLTDFTTYFSFVIDSNGSSSFGDGLAFFLAPSGSSTTAGGAIGLPIHPQTLEPTSPFVAIEFDTFQNTWDPQNITPATHVGININSIKSNDTATWTNNVTYGMENEAWIEYVSKSKMLSVVFTDSMNNYTIQHGLHFKVDLRDYLPEWVTFGFSASTGAFFEKNIVKSWRFNSGFSI</sequence>
<evidence type="ECO:0000313" key="2">
    <source>
        <dbReference type="Proteomes" id="UP001060215"/>
    </source>
</evidence>
<keyword evidence="2" id="KW-1185">Reference proteome</keyword>
<gene>
    <name evidence="1" type="ORF">LOK49_LG02G03158</name>
</gene>
<dbReference type="EMBL" id="CM045760">
    <property type="protein sequence ID" value="KAI8028200.1"/>
    <property type="molecule type" value="Genomic_DNA"/>
</dbReference>
<protein>
    <submittedName>
        <fullName evidence="1">Uncharacterized protein</fullName>
    </submittedName>
</protein>
<comment type="caution">
    <text evidence="1">The sequence shown here is derived from an EMBL/GenBank/DDBJ whole genome shotgun (WGS) entry which is preliminary data.</text>
</comment>
<organism evidence="1 2">
    <name type="scientific">Camellia lanceoleosa</name>
    <dbReference type="NCBI Taxonomy" id="1840588"/>
    <lineage>
        <taxon>Eukaryota</taxon>
        <taxon>Viridiplantae</taxon>
        <taxon>Streptophyta</taxon>
        <taxon>Embryophyta</taxon>
        <taxon>Tracheophyta</taxon>
        <taxon>Spermatophyta</taxon>
        <taxon>Magnoliopsida</taxon>
        <taxon>eudicotyledons</taxon>
        <taxon>Gunneridae</taxon>
        <taxon>Pentapetalae</taxon>
        <taxon>asterids</taxon>
        <taxon>Ericales</taxon>
        <taxon>Theaceae</taxon>
        <taxon>Camellia</taxon>
    </lineage>
</organism>
<evidence type="ECO:0000313" key="1">
    <source>
        <dbReference type="EMBL" id="KAI8028200.1"/>
    </source>
</evidence>
<proteinExistence type="predicted"/>
<accession>A0ACC0ITD6</accession>